<dbReference type="Proteomes" id="UP000515928">
    <property type="component" value="Chromosome"/>
</dbReference>
<organism evidence="1 2">
    <name type="scientific">Erysipelothrix inopinata</name>
    <dbReference type="NCBI Taxonomy" id="225084"/>
    <lineage>
        <taxon>Bacteria</taxon>
        <taxon>Bacillati</taxon>
        <taxon>Bacillota</taxon>
        <taxon>Erysipelotrichia</taxon>
        <taxon>Erysipelotrichales</taxon>
        <taxon>Erysipelotrichaceae</taxon>
        <taxon>Erysipelothrix</taxon>
    </lineage>
</organism>
<dbReference type="Pfam" id="PF16264">
    <property type="entry name" value="SatD"/>
    <property type="match status" value="1"/>
</dbReference>
<keyword evidence="1" id="KW-0238">DNA-binding</keyword>
<dbReference type="RefSeq" id="WP_187534643.1">
    <property type="nucleotide sequence ID" value="NZ_CBCSHU010000035.1"/>
</dbReference>
<dbReference type="KEGG" id="eio:H9L01_03495"/>
<proteinExistence type="predicted"/>
<protein>
    <submittedName>
        <fullName evidence="1">DNA-binding protein</fullName>
    </submittedName>
</protein>
<keyword evidence="2" id="KW-1185">Reference proteome</keyword>
<dbReference type="EMBL" id="CP060715">
    <property type="protein sequence ID" value="QNN61442.1"/>
    <property type="molecule type" value="Genomic_DNA"/>
</dbReference>
<evidence type="ECO:0000313" key="2">
    <source>
        <dbReference type="Proteomes" id="UP000515928"/>
    </source>
</evidence>
<reference evidence="1 2" key="1">
    <citation type="submission" date="2020-08" db="EMBL/GenBank/DDBJ databases">
        <title>Genome sequence of Erysipelothrix inopinata DSM 15511T.</title>
        <authorList>
            <person name="Hyun D.-W."/>
            <person name="Bae J.-W."/>
        </authorList>
    </citation>
    <scope>NUCLEOTIDE SEQUENCE [LARGE SCALE GENOMIC DNA]</scope>
    <source>
        <strain evidence="1 2">DSM 15511</strain>
    </source>
</reference>
<dbReference type="AlphaFoldDB" id="A0A7G9S0R7"/>
<gene>
    <name evidence="1" type="ORF">H9L01_03495</name>
</gene>
<accession>A0A7G9S0R7</accession>
<name>A0A7G9S0R7_9FIRM</name>
<dbReference type="InterPro" id="IPR032580">
    <property type="entry name" value="SatD"/>
</dbReference>
<sequence length="218" mass="25027">MYIALIGDIINSKEYLNRNEIQNLLRNKIDSLNNKYKKDLKSPITITLGDEFQCLIKNVKVCFLIIDELSLYLSLEGVELRFGIGVGMISTDIDEGISIGADGPAYWSAREAIQIVHRDHDNRNTSTYLKITDENNESFFNSIVRLQDLIRNNWTQTQKQFVYEIISDFGYEQIVPRTLVETMNFSSSQVSNRLASTAIRQYVTSRIELSKQVSLEDI</sequence>
<evidence type="ECO:0000313" key="1">
    <source>
        <dbReference type="EMBL" id="QNN61442.1"/>
    </source>
</evidence>
<dbReference type="GO" id="GO:0003677">
    <property type="term" value="F:DNA binding"/>
    <property type="evidence" value="ECO:0007669"/>
    <property type="project" value="UniProtKB-KW"/>
</dbReference>